<keyword evidence="2" id="KW-1185">Reference proteome</keyword>
<gene>
    <name evidence="1" type="ORF">ABIE08_000860</name>
</gene>
<dbReference type="EMBL" id="JBEPSM010000001">
    <property type="protein sequence ID" value="MET4632947.1"/>
    <property type="molecule type" value="Genomic_DNA"/>
</dbReference>
<comment type="caution">
    <text evidence="1">The sequence shown here is derived from an EMBL/GenBank/DDBJ whole genome shotgun (WGS) entry which is preliminary data.</text>
</comment>
<protein>
    <submittedName>
        <fullName evidence="1">Uncharacterized protein</fullName>
    </submittedName>
</protein>
<name>A0ABV2QV86_9HYPH</name>
<sequence length="82" mass="8026">MMAVCSALATRSGVAGSGTRTTLAVIPAKAGIHVDGCGQAATTPNASAVWIPAFAGMTTEGVVADAALSVRGSIAPKNSRAR</sequence>
<evidence type="ECO:0000313" key="1">
    <source>
        <dbReference type="EMBL" id="MET4632947.1"/>
    </source>
</evidence>
<proteinExistence type="predicted"/>
<dbReference type="Proteomes" id="UP001549321">
    <property type="component" value="Unassembled WGS sequence"/>
</dbReference>
<evidence type="ECO:0000313" key="2">
    <source>
        <dbReference type="Proteomes" id="UP001549321"/>
    </source>
</evidence>
<accession>A0ABV2QV86</accession>
<reference evidence="1 2" key="1">
    <citation type="submission" date="2024-06" db="EMBL/GenBank/DDBJ databases">
        <title>Sorghum-associated microbial communities from plants grown in Nebraska, USA.</title>
        <authorList>
            <person name="Schachtman D."/>
        </authorList>
    </citation>
    <scope>NUCLEOTIDE SEQUENCE [LARGE SCALE GENOMIC DNA]</scope>
    <source>
        <strain evidence="1 2">3207</strain>
    </source>
</reference>
<organism evidence="1 2">
    <name type="scientific">Kaistia defluvii</name>
    <dbReference type="NCBI Taxonomy" id="410841"/>
    <lineage>
        <taxon>Bacteria</taxon>
        <taxon>Pseudomonadati</taxon>
        <taxon>Pseudomonadota</taxon>
        <taxon>Alphaproteobacteria</taxon>
        <taxon>Hyphomicrobiales</taxon>
        <taxon>Kaistiaceae</taxon>
        <taxon>Kaistia</taxon>
    </lineage>
</organism>